<comment type="caution">
    <text evidence="1">The sequence shown here is derived from an EMBL/GenBank/DDBJ whole genome shotgun (WGS) entry which is preliminary data.</text>
</comment>
<sequence length="65" mass="7259">MNPCSSPYRANALFDAHRNDPEFGYRLLAVEARGAGESMADRTVWRITAANGWWSVFGKKRGKNG</sequence>
<evidence type="ECO:0000313" key="2">
    <source>
        <dbReference type="Proteomes" id="UP000273119"/>
    </source>
</evidence>
<accession>A0A496PKB7</accession>
<organism evidence="1 2">
    <name type="scientific">Galactobacter caseinivorans</name>
    <dbReference type="NCBI Taxonomy" id="2676123"/>
    <lineage>
        <taxon>Bacteria</taxon>
        <taxon>Bacillati</taxon>
        <taxon>Actinomycetota</taxon>
        <taxon>Actinomycetes</taxon>
        <taxon>Micrococcales</taxon>
        <taxon>Micrococcaceae</taxon>
        <taxon>Galactobacter</taxon>
    </lineage>
</organism>
<protein>
    <submittedName>
        <fullName evidence="1">Uncharacterized protein</fullName>
    </submittedName>
</protein>
<proteinExistence type="predicted"/>
<keyword evidence="2" id="KW-1185">Reference proteome</keyword>
<gene>
    <name evidence="1" type="ORF">DWQ67_03855</name>
</gene>
<reference evidence="1 2" key="1">
    <citation type="submission" date="2018-07" db="EMBL/GenBank/DDBJ databases">
        <title>Arthrobacter sp. nov., isolated from raw cow's milk with high bacterial count.</title>
        <authorList>
            <person name="Hahne J."/>
            <person name="Isele D."/>
            <person name="Lipski A."/>
        </authorList>
    </citation>
    <scope>NUCLEOTIDE SEQUENCE [LARGE SCALE GENOMIC DNA]</scope>
    <source>
        <strain evidence="1 2">JZ R-183</strain>
    </source>
</reference>
<name>A0A496PKB7_9MICC</name>
<dbReference type="EMBL" id="QQXL01000002">
    <property type="protein sequence ID" value="RKW70952.1"/>
    <property type="molecule type" value="Genomic_DNA"/>
</dbReference>
<evidence type="ECO:0000313" key="1">
    <source>
        <dbReference type="EMBL" id="RKW70952.1"/>
    </source>
</evidence>
<dbReference type="AlphaFoldDB" id="A0A496PKB7"/>
<dbReference type="Proteomes" id="UP000273119">
    <property type="component" value="Unassembled WGS sequence"/>
</dbReference>